<reference evidence="2" key="1">
    <citation type="submission" date="2011-02" db="EMBL/GenBank/DDBJ databases">
        <title>The complete genome of Planctomyces brasiliensis DSM 5305.</title>
        <authorList>
            <person name="Lucas S."/>
            <person name="Copeland A."/>
            <person name="Lapidus A."/>
            <person name="Bruce D."/>
            <person name="Goodwin L."/>
            <person name="Pitluck S."/>
            <person name="Kyrpides N."/>
            <person name="Mavromatis K."/>
            <person name="Pagani I."/>
            <person name="Ivanova N."/>
            <person name="Ovchinnikova G."/>
            <person name="Lu M."/>
            <person name="Detter J.C."/>
            <person name="Han C."/>
            <person name="Land M."/>
            <person name="Hauser L."/>
            <person name="Markowitz V."/>
            <person name="Cheng J.-F."/>
            <person name="Hugenholtz P."/>
            <person name="Woyke T."/>
            <person name="Wu D."/>
            <person name="Tindall B."/>
            <person name="Pomrenke H.G."/>
            <person name="Brambilla E."/>
            <person name="Klenk H.-P."/>
            <person name="Eisen J.A."/>
        </authorList>
    </citation>
    <scope>NUCLEOTIDE SEQUENCE [LARGE SCALE GENOMIC DNA]</scope>
    <source>
        <strain evidence="2">ATCC 49424 / DSM 5305 / JCM 21570 / NBRC 103401 / IFAM 1448</strain>
    </source>
</reference>
<proteinExistence type="predicted"/>
<dbReference type="AlphaFoldDB" id="F0SNT4"/>
<accession>F0SNT4</accession>
<dbReference type="Proteomes" id="UP000006860">
    <property type="component" value="Chromosome"/>
</dbReference>
<protein>
    <submittedName>
        <fullName evidence="1">Uncharacterized protein</fullName>
    </submittedName>
</protein>
<sequence length="40" mass="4277">MCLPLDAQGAFIEATPCVGAIPLTLTHKDGPYIHVRMAQP</sequence>
<organism evidence="1 2">
    <name type="scientific">Rubinisphaera brasiliensis (strain ATCC 49424 / DSM 5305 / JCM 21570 / IAM 15109 / NBRC 103401 / IFAM 1448)</name>
    <name type="common">Planctomyces brasiliensis</name>
    <dbReference type="NCBI Taxonomy" id="756272"/>
    <lineage>
        <taxon>Bacteria</taxon>
        <taxon>Pseudomonadati</taxon>
        <taxon>Planctomycetota</taxon>
        <taxon>Planctomycetia</taxon>
        <taxon>Planctomycetales</taxon>
        <taxon>Planctomycetaceae</taxon>
        <taxon>Rubinisphaera</taxon>
    </lineage>
</organism>
<dbReference type="STRING" id="756272.Plabr_1358"/>
<dbReference type="HOGENOM" id="CLU_3295950_0_0_0"/>
<name>F0SNT4_RUBBR</name>
<evidence type="ECO:0000313" key="2">
    <source>
        <dbReference type="Proteomes" id="UP000006860"/>
    </source>
</evidence>
<gene>
    <name evidence="1" type="ordered locus">Plabr_1358</name>
</gene>
<keyword evidence="2" id="KW-1185">Reference proteome</keyword>
<dbReference type="EMBL" id="CP002546">
    <property type="protein sequence ID" value="ADY58970.1"/>
    <property type="molecule type" value="Genomic_DNA"/>
</dbReference>
<evidence type="ECO:0000313" key="1">
    <source>
        <dbReference type="EMBL" id="ADY58970.1"/>
    </source>
</evidence>
<dbReference type="KEGG" id="pbs:Plabr_1358"/>